<gene>
    <name evidence="1" type="ORF">HO173_009546</name>
</gene>
<protein>
    <submittedName>
        <fullName evidence="1">Uncharacterized protein</fullName>
    </submittedName>
</protein>
<sequence>MPRELVLHRYTITIDARYDKDGKQLPEPIKQETENVYPDLAEPLGVGFGVLKRKLPLPTDFKSTLICLEKNSQSLWGPEIEYFHENDNAPGSDAQIYQLRIEETLPTLKISELKESWPSTDVGVQASIER</sequence>
<comment type="caution">
    <text evidence="1">The sequence shown here is derived from an EMBL/GenBank/DDBJ whole genome shotgun (WGS) entry which is preliminary data.</text>
</comment>
<proteinExistence type="predicted"/>
<dbReference type="AlphaFoldDB" id="A0A8H6FP91"/>
<reference evidence="1 2" key="1">
    <citation type="journal article" date="2020" name="Genomics">
        <title>Complete, high-quality genomes from long-read metagenomic sequencing of two wolf lichen thalli reveals enigmatic genome architecture.</title>
        <authorList>
            <person name="McKenzie S.K."/>
            <person name="Walston R.F."/>
            <person name="Allen J.L."/>
        </authorList>
    </citation>
    <scope>NUCLEOTIDE SEQUENCE [LARGE SCALE GENOMIC DNA]</scope>
    <source>
        <strain evidence="1">WasteWater2</strain>
    </source>
</reference>
<dbReference type="RefSeq" id="XP_037161592.1">
    <property type="nucleotide sequence ID" value="XM_037311436.1"/>
</dbReference>
<dbReference type="EMBL" id="JACCJC010000050">
    <property type="protein sequence ID" value="KAF6232163.1"/>
    <property type="molecule type" value="Genomic_DNA"/>
</dbReference>
<evidence type="ECO:0000313" key="1">
    <source>
        <dbReference type="EMBL" id="KAF6232163.1"/>
    </source>
</evidence>
<dbReference type="GeneID" id="59291197"/>
<dbReference type="Proteomes" id="UP000578531">
    <property type="component" value="Unassembled WGS sequence"/>
</dbReference>
<keyword evidence="2" id="KW-1185">Reference proteome</keyword>
<organism evidence="1 2">
    <name type="scientific">Letharia columbiana</name>
    <dbReference type="NCBI Taxonomy" id="112416"/>
    <lineage>
        <taxon>Eukaryota</taxon>
        <taxon>Fungi</taxon>
        <taxon>Dikarya</taxon>
        <taxon>Ascomycota</taxon>
        <taxon>Pezizomycotina</taxon>
        <taxon>Lecanoromycetes</taxon>
        <taxon>OSLEUM clade</taxon>
        <taxon>Lecanoromycetidae</taxon>
        <taxon>Lecanorales</taxon>
        <taxon>Lecanorineae</taxon>
        <taxon>Parmeliaceae</taxon>
        <taxon>Letharia</taxon>
    </lineage>
</organism>
<evidence type="ECO:0000313" key="2">
    <source>
        <dbReference type="Proteomes" id="UP000578531"/>
    </source>
</evidence>
<name>A0A8H6FP91_9LECA</name>
<accession>A0A8H6FP91</accession>